<proteinExistence type="predicted"/>
<gene>
    <name evidence="1" type="ORF">LENED_009306</name>
</gene>
<evidence type="ECO:0000313" key="2">
    <source>
        <dbReference type="Proteomes" id="UP000188533"/>
    </source>
</evidence>
<accession>A0A1Q3EJF3</accession>
<name>A0A1Q3EJF3_LENED</name>
<dbReference type="EMBL" id="BDGU01000423">
    <property type="protein sequence ID" value="GAW07325.1"/>
    <property type="molecule type" value="Genomic_DNA"/>
</dbReference>
<reference evidence="1 2" key="2">
    <citation type="submission" date="2017-02" db="EMBL/GenBank/DDBJ databases">
        <title>A genome survey and senescence transcriptome analysis in Lentinula edodes.</title>
        <authorList>
            <person name="Sakamoto Y."/>
            <person name="Nakade K."/>
            <person name="Sato S."/>
            <person name="Yoshida Y."/>
            <person name="Miyazaki K."/>
            <person name="Natsume S."/>
            <person name="Konno N."/>
        </authorList>
    </citation>
    <scope>NUCLEOTIDE SEQUENCE [LARGE SCALE GENOMIC DNA]</scope>
    <source>
        <strain evidence="1 2">NBRC 111202</strain>
    </source>
</reference>
<dbReference type="STRING" id="5353.A0A1Q3EJF3"/>
<evidence type="ECO:0000313" key="1">
    <source>
        <dbReference type="EMBL" id="GAW07325.1"/>
    </source>
</evidence>
<comment type="caution">
    <text evidence="1">The sequence shown here is derived from an EMBL/GenBank/DDBJ whole genome shotgun (WGS) entry which is preliminary data.</text>
</comment>
<reference evidence="1 2" key="1">
    <citation type="submission" date="2016-08" db="EMBL/GenBank/DDBJ databases">
        <authorList>
            <consortium name="Lentinula edodes genome sequencing consortium"/>
            <person name="Sakamoto Y."/>
            <person name="Nakade K."/>
            <person name="Sato S."/>
            <person name="Yoshida Y."/>
            <person name="Miyazaki K."/>
            <person name="Natsume S."/>
            <person name="Konno N."/>
        </authorList>
    </citation>
    <scope>NUCLEOTIDE SEQUENCE [LARGE SCALE GENOMIC DNA]</scope>
    <source>
        <strain evidence="1 2">NBRC 111202</strain>
    </source>
</reference>
<keyword evidence="2" id="KW-1185">Reference proteome</keyword>
<sequence length="160" mass="17988">MGMHHVATCISGKHTTVKGIRARMYRAHSASPKVVTAHFRENARQPTRDRFVFAGDLLSNPRLQPYIHDVELSIRYGGKSFKFLVFFKRHKLLPPNQSVQNLGGGLVDGDVLLVACGKRVSIKNLRSGLEDRAADMAVRRFSQILHPRIRSRLPSAISFD</sequence>
<organism evidence="1 2">
    <name type="scientific">Lentinula edodes</name>
    <name type="common">Shiitake mushroom</name>
    <name type="synonym">Lentinus edodes</name>
    <dbReference type="NCBI Taxonomy" id="5353"/>
    <lineage>
        <taxon>Eukaryota</taxon>
        <taxon>Fungi</taxon>
        <taxon>Dikarya</taxon>
        <taxon>Basidiomycota</taxon>
        <taxon>Agaricomycotina</taxon>
        <taxon>Agaricomycetes</taxon>
        <taxon>Agaricomycetidae</taxon>
        <taxon>Agaricales</taxon>
        <taxon>Marasmiineae</taxon>
        <taxon>Omphalotaceae</taxon>
        <taxon>Lentinula</taxon>
    </lineage>
</organism>
<protein>
    <submittedName>
        <fullName evidence="1">Uncharacterized protein</fullName>
    </submittedName>
</protein>
<dbReference type="AlphaFoldDB" id="A0A1Q3EJF3"/>
<dbReference type="Proteomes" id="UP000188533">
    <property type="component" value="Unassembled WGS sequence"/>
</dbReference>